<evidence type="ECO:0000313" key="5">
    <source>
        <dbReference type="Proteomes" id="UP001229421"/>
    </source>
</evidence>
<evidence type="ECO:0000256" key="3">
    <source>
        <dbReference type="SAM" id="Phobius"/>
    </source>
</evidence>
<name>A0AAD8KNI8_TARER</name>
<protein>
    <submittedName>
        <fullName evidence="4">Uncharacterized protein</fullName>
    </submittedName>
</protein>
<comment type="caution">
    <text evidence="4">The sequence shown here is derived from an EMBL/GenBank/DDBJ whole genome shotgun (WGS) entry which is preliminary data.</text>
</comment>
<dbReference type="AlphaFoldDB" id="A0AAD8KNI8"/>
<feature type="region of interest" description="Disordered" evidence="2">
    <location>
        <begin position="1"/>
        <end position="67"/>
    </location>
</feature>
<sequence>MSSREEPIDISDTEEEREASPSVPPTDLLPRVSDDEADLPADPLPRPRPRRFIVRSTTPEQPALGERPILYRKNNGPLMIRSARKRVAAPVTSEVITPTVPEEEPSAPLPPKKKLKYRSQARRMTWMPEALSRWRRLEGTPSTYEVGESSHPPPPLPLTEEPMEVTIPTLVARTNTHDHQIDRVMEDVKELEKDVENTQGEMVDVRSQMVLDGLTVTALRDRVATLEDRAIASEMLARISIVIAGFAMIFGMYSHFSH</sequence>
<keyword evidence="5" id="KW-1185">Reference proteome</keyword>
<accession>A0AAD8KNI8</accession>
<dbReference type="EMBL" id="JAUHHV010000005">
    <property type="protein sequence ID" value="KAK1424551.1"/>
    <property type="molecule type" value="Genomic_DNA"/>
</dbReference>
<proteinExistence type="predicted"/>
<feature type="compositionally biased region" description="Acidic residues" evidence="2">
    <location>
        <begin position="8"/>
        <end position="17"/>
    </location>
</feature>
<evidence type="ECO:0000256" key="2">
    <source>
        <dbReference type="SAM" id="MobiDB-lite"/>
    </source>
</evidence>
<keyword evidence="3" id="KW-1133">Transmembrane helix</keyword>
<keyword evidence="3" id="KW-0812">Transmembrane</keyword>
<evidence type="ECO:0000256" key="1">
    <source>
        <dbReference type="SAM" id="Coils"/>
    </source>
</evidence>
<feature type="coiled-coil region" evidence="1">
    <location>
        <begin position="181"/>
        <end position="208"/>
    </location>
</feature>
<gene>
    <name evidence="4" type="ORF">QVD17_19883</name>
</gene>
<dbReference type="Proteomes" id="UP001229421">
    <property type="component" value="Unassembled WGS sequence"/>
</dbReference>
<organism evidence="4 5">
    <name type="scientific">Tagetes erecta</name>
    <name type="common">African marigold</name>
    <dbReference type="NCBI Taxonomy" id="13708"/>
    <lineage>
        <taxon>Eukaryota</taxon>
        <taxon>Viridiplantae</taxon>
        <taxon>Streptophyta</taxon>
        <taxon>Embryophyta</taxon>
        <taxon>Tracheophyta</taxon>
        <taxon>Spermatophyta</taxon>
        <taxon>Magnoliopsida</taxon>
        <taxon>eudicotyledons</taxon>
        <taxon>Gunneridae</taxon>
        <taxon>Pentapetalae</taxon>
        <taxon>asterids</taxon>
        <taxon>campanulids</taxon>
        <taxon>Asterales</taxon>
        <taxon>Asteraceae</taxon>
        <taxon>Asteroideae</taxon>
        <taxon>Heliantheae alliance</taxon>
        <taxon>Tageteae</taxon>
        <taxon>Tagetes</taxon>
    </lineage>
</organism>
<reference evidence="4" key="1">
    <citation type="journal article" date="2023" name="bioRxiv">
        <title>Improved chromosome-level genome assembly for marigold (Tagetes erecta).</title>
        <authorList>
            <person name="Jiang F."/>
            <person name="Yuan L."/>
            <person name="Wang S."/>
            <person name="Wang H."/>
            <person name="Xu D."/>
            <person name="Wang A."/>
            <person name="Fan W."/>
        </authorList>
    </citation>
    <scope>NUCLEOTIDE SEQUENCE</scope>
    <source>
        <strain evidence="4">WSJ</strain>
        <tissue evidence="4">Leaf</tissue>
    </source>
</reference>
<keyword evidence="3" id="KW-0472">Membrane</keyword>
<feature type="transmembrane region" description="Helical" evidence="3">
    <location>
        <begin position="235"/>
        <end position="256"/>
    </location>
</feature>
<evidence type="ECO:0000313" key="4">
    <source>
        <dbReference type="EMBL" id="KAK1424551.1"/>
    </source>
</evidence>
<keyword evidence="1" id="KW-0175">Coiled coil</keyword>